<name>A0A8J4JN85_EUDMI</name>
<dbReference type="AlphaFoldDB" id="A0A8J4JN85"/>
<protein>
    <submittedName>
        <fullName evidence="1">Heat shock 70 kDa protein 12B</fullName>
    </submittedName>
</protein>
<proteinExistence type="predicted"/>
<dbReference type="PANTHER" id="PTHR14187:SF5">
    <property type="entry name" value="HEAT SHOCK 70 KDA PROTEIN 12A"/>
    <property type="match status" value="1"/>
</dbReference>
<dbReference type="InterPro" id="IPR043129">
    <property type="entry name" value="ATPase_NBD"/>
</dbReference>
<sequence length="173" mass="19840">SGTDQILQVYWGTEHGLKTLKMPTCILFNQKQQFRKFGYDDVMKYKSLPPSEADNWYFFQNFNMKLYNTTKVTSGMELKASNGKTLPALMVFSESLHYLREHALNTIQEASFQTVCNQEEISWVITIPAIWSAAARQFVRLAAREAGLASDMISEKLIIALEREVASLWCKQL</sequence>
<dbReference type="Gene3D" id="3.30.420.40">
    <property type="match status" value="1"/>
</dbReference>
<dbReference type="SUPFAM" id="SSF53067">
    <property type="entry name" value="Actin-like ATPase domain"/>
    <property type="match status" value="1"/>
</dbReference>
<evidence type="ECO:0000313" key="1">
    <source>
        <dbReference type="EMBL" id="KAF1525588.1"/>
    </source>
</evidence>
<dbReference type="EMBL" id="VULC01013895">
    <property type="protein sequence ID" value="KAF1525588.1"/>
    <property type="molecule type" value="Genomic_DNA"/>
</dbReference>
<reference evidence="1" key="1">
    <citation type="journal article" date="2019" name="Gigascience">
        <title>High-coverage genomes to elucidate the evolution of penguins.</title>
        <authorList>
            <person name="Pan H."/>
            <person name="Cole T.L."/>
            <person name="Bi X."/>
            <person name="Fang M."/>
            <person name="Zhou C."/>
            <person name="Yang Z."/>
            <person name="Ksepka D.T."/>
            <person name="Hart T."/>
            <person name="Bouzat J.L."/>
            <person name="Argilla L.S."/>
            <person name="Bertelsen M.F."/>
            <person name="Boersma P.D."/>
            <person name="Bost C.A."/>
            <person name="Cherel Y."/>
            <person name="Dann P."/>
            <person name="Fiddaman S.R."/>
            <person name="Howard P."/>
            <person name="Labuschagne K."/>
            <person name="Mattern T."/>
            <person name="Miller G."/>
            <person name="Parker P."/>
            <person name="Phillips R.A."/>
            <person name="Quillfeldt P."/>
            <person name="Ryan P.G."/>
            <person name="Taylor H."/>
            <person name="Thompson D.R."/>
            <person name="Young M.J."/>
            <person name="Ellegaard M.R."/>
            <person name="Gilbert M.T.P."/>
            <person name="Sinding M.S."/>
            <person name="Pacheco G."/>
            <person name="Shepherd L.D."/>
            <person name="Tennyson A.J.D."/>
            <person name="Grosser S."/>
            <person name="Kay E."/>
            <person name="Nupen L.J."/>
            <person name="Ellenberg U."/>
            <person name="Houston D.M."/>
            <person name="Reeve A.H."/>
            <person name="Johnson K."/>
            <person name="Masello J.F."/>
            <person name="Stracke T."/>
            <person name="McKinlay B."/>
            <person name="Borboroglu P.G."/>
            <person name="Zhang D.X."/>
            <person name="Zhang G."/>
        </authorList>
    </citation>
    <scope>NUCLEOTIDE SEQUENCE</scope>
    <source>
        <strain evidence="1">Gonzo</strain>
    </source>
</reference>
<gene>
    <name evidence="1" type="primary">HSPA12B</name>
    <name evidence="1" type="ORF">FQV19_0000872</name>
</gene>
<feature type="non-terminal residue" evidence="1">
    <location>
        <position position="1"/>
    </location>
</feature>
<keyword evidence="1" id="KW-0346">Stress response</keyword>
<feature type="non-terminal residue" evidence="1">
    <location>
        <position position="173"/>
    </location>
</feature>
<comment type="caution">
    <text evidence="1">The sequence shown here is derived from an EMBL/GenBank/DDBJ whole genome shotgun (WGS) entry which is preliminary data.</text>
</comment>
<dbReference type="Proteomes" id="UP000782854">
    <property type="component" value="Unassembled WGS sequence"/>
</dbReference>
<dbReference type="PANTHER" id="PTHR14187">
    <property type="entry name" value="ALPHA KINASE/ELONGATION FACTOR 2 KINASE"/>
    <property type="match status" value="1"/>
</dbReference>
<dbReference type="OrthoDB" id="2963168at2759"/>
<accession>A0A8J4JN85</accession>
<keyword evidence="2" id="KW-1185">Reference proteome</keyword>
<evidence type="ECO:0000313" key="2">
    <source>
        <dbReference type="Proteomes" id="UP000782854"/>
    </source>
</evidence>
<organism evidence="1 2">
    <name type="scientific">Eudyptula minor</name>
    <name type="common">Little blue penguin</name>
    <name type="synonym">Aptenodytes minor</name>
    <dbReference type="NCBI Taxonomy" id="37083"/>
    <lineage>
        <taxon>Eukaryota</taxon>
        <taxon>Metazoa</taxon>
        <taxon>Chordata</taxon>
        <taxon>Craniata</taxon>
        <taxon>Vertebrata</taxon>
        <taxon>Euteleostomi</taxon>
        <taxon>Archelosauria</taxon>
        <taxon>Archosauria</taxon>
        <taxon>Dinosauria</taxon>
        <taxon>Saurischia</taxon>
        <taxon>Theropoda</taxon>
        <taxon>Coelurosauria</taxon>
        <taxon>Aves</taxon>
        <taxon>Neognathae</taxon>
        <taxon>Neoaves</taxon>
        <taxon>Aequornithes</taxon>
        <taxon>Sphenisciformes</taxon>
        <taxon>Spheniscidae</taxon>
        <taxon>Eudyptula</taxon>
    </lineage>
</organism>